<dbReference type="GeneID" id="20811437"/>
<protein>
    <submittedName>
        <fullName evidence="1">Uncharacterized protein</fullName>
    </submittedName>
</protein>
<organism evidence="1">
    <name type="scientific">Aphanomyces astaci</name>
    <name type="common">Crayfish plague agent</name>
    <dbReference type="NCBI Taxonomy" id="112090"/>
    <lineage>
        <taxon>Eukaryota</taxon>
        <taxon>Sar</taxon>
        <taxon>Stramenopiles</taxon>
        <taxon>Oomycota</taxon>
        <taxon>Saprolegniomycetes</taxon>
        <taxon>Saprolegniales</taxon>
        <taxon>Verrucalvaceae</taxon>
        <taxon>Aphanomyces</taxon>
    </lineage>
</organism>
<reference evidence="1" key="1">
    <citation type="submission" date="2013-12" db="EMBL/GenBank/DDBJ databases">
        <title>The Genome Sequence of Aphanomyces astaci APO3.</title>
        <authorList>
            <consortium name="The Broad Institute Genomics Platform"/>
            <person name="Russ C."/>
            <person name="Tyler B."/>
            <person name="van West P."/>
            <person name="Dieguez-Uribeondo J."/>
            <person name="Young S.K."/>
            <person name="Zeng Q."/>
            <person name="Gargeya S."/>
            <person name="Fitzgerald M."/>
            <person name="Abouelleil A."/>
            <person name="Alvarado L."/>
            <person name="Chapman S.B."/>
            <person name="Gainer-Dewar J."/>
            <person name="Goldberg J."/>
            <person name="Griggs A."/>
            <person name="Gujja S."/>
            <person name="Hansen M."/>
            <person name="Howarth C."/>
            <person name="Imamovic A."/>
            <person name="Ireland A."/>
            <person name="Larimer J."/>
            <person name="McCowan C."/>
            <person name="Murphy C."/>
            <person name="Pearson M."/>
            <person name="Poon T.W."/>
            <person name="Priest M."/>
            <person name="Roberts A."/>
            <person name="Saif S."/>
            <person name="Shea T."/>
            <person name="Sykes S."/>
            <person name="Wortman J."/>
            <person name="Nusbaum C."/>
            <person name="Birren B."/>
        </authorList>
    </citation>
    <scope>NUCLEOTIDE SEQUENCE [LARGE SCALE GENOMIC DNA]</scope>
    <source>
        <strain evidence="1">APO3</strain>
    </source>
</reference>
<name>W4GAT7_APHAT</name>
<dbReference type="VEuPathDB" id="FungiDB:H257_09441"/>
<proteinExistence type="predicted"/>
<gene>
    <name evidence="1" type="ORF">H257_09441</name>
</gene>
<accession>W4GAT7</accession>
<sequence>MRMIMVPVRWWLRLDRLENGHDVHHVVFAPRFGIVVGRMRDVGRQCRTTRGQPRTRGICKSKSGLRVQVVWGGGDGLDVGHDMGGGAFLVVEARNCFGQTFGALETNRHARGRPSLMWQHLDGQRGVRRTGGANSMAAESAMVAPREHHAKRFKAQITVRVVCPQRFGHNRHPVHASAKPSSG</sequence>
<dbReference type="AlphaFoldDB" id="W4GAT7"/>
<dbReference type="EMBL" id="KI913136">
    <property type="protein sequence ID" value="ETV76411.1"/>
    <property type="molecule type" value="Genomic_DNA"/>
</dbReference>
<dbReference type="RefSeq" id="XP_009833956.1">
    <property type="nucleotide sequence ID" value="XM_009835654.1"/>
</dbReference>
<evidence type="ECO:0000313" key="1">
    <source>
        <dbReference type="EMBL" id="ETV76411.1"/>
    </source>
</evidence>